<dbReference type="RefSeq" id="WP_182597837.1">
    <property type="nucleotide sequence ID" value="NZ_JACIVC010000048.1"/>
</dbReference>
<name>A0A7W3Y875_9LACO</name>
<comment type="caution">
    <text evidence="1">The sequence shown here is derived from an EMBL/GenBank/DDBJ whole genome shotgun (WGS) entry which is preliminary data.</text>
</comment>
<evidence type="ECO:0000313" key="1">
    <source>
        <dbReference type="EMBL" id="MBB1069177.1"/>
    </source>
</evidence>
<dbReference type="AlphaFoldDB" id="A0A7W3Y875"/>
<accession>A0A7W3Y875</accession>
<protein>
    <submittedName>
        <fullName evidence="1">Uncharacterized protein</fullName>
    </submittedName>
</protein>
<keyword evidence="2" id="KW-1185">Reference proteome</keyword>
<gene>
    <name evidence="1" type="ORF">H5S40_03280</name>
</gene>
<proteinExistence type="predicted"/>
<sequence>MATNLSHDDELRGLLSDIARKRFINSRQVNPVSNLFLTAKDAVEHQYISGAVIDETFSSTLAEMNLKNAVLTERGRNKLAELLDHATKEP</sequence>
<dbReference type="EMBL" id="JACIVC010000048">
    <property type="protein sequence ID" value="MBB1069177.1"/>
    <property type="molecule type" value="Genomic_DNA"/>
</dbReference>
<dbReference type="Proteomes" id="UP000518316">
    <property type="component" value="Unassembled WGS sequence"/>
</dbReference>
<organism evidence="1 2">
    <name type="scientific">Limosilactobacillus albertensis</name>
    <dbReference type="NCBI Taxonomy" id="2759752"/>
    <lineage>
        <taxon>Bacteria</taxon>
        <taxon>Bacillati</taxon>
        <taxon>Bacillota</taxon>
        <taxon>Bacilli</taxon>
        <taxon>Lactobacillales</taxon>
        <taxon>Lactobacillaceae</taxon>
        <taxon>Limosilactobacillus</taxon>
    </lineage>
</organism>
<reference evidence="1 2" key="1">
    <citation type="submission" date="2020-07" db="EMBL/GenBank/DDBJ databases">
        <title>Description of Limosilactobacillus balticus sp. nov., Limosilactobacillus agrestis sp. nov., Limosilactobacillus albertensis sp. nov., Limosilactobacillus rudii sp. nov., Limosilactobacillus fastidiosus sp. nov., five novel Limosilactobacillus species isolated from the vertebrate gastrointestinal tract, and proposal of 6 subspecies of Limosilactobacillus reuteri adapted to the gastrointestinal tract of specific vertebrate hosts.</title>
        <authorList>
            <person name="Li F."/>
            <person name="Cheng C."/>
            <person name="Zheng J."/>
            <person name="Quevedo R.M."/>
            <person name="Li J."/>
            <person name="Roos S."/>
            <person name="Gaenzle M.G."/>
            <person name="Walter J."/>
        </authorList>
    </citation>
    <scope>NUCLEOTIDE SEQUENCE [LARGE SCALE GENOMIC DNA]</scope>
    <source>
        <strain evidence="1 2">RRLNB_1_1</strain>
    </source>
</reference>
<evidence type="ECO:0000313" key="2">
    <source>
        <dbReference type="Proteomes" id="UP000518316"/>
    </source>
</evidence>